<dbReference type="PANTHER" id="PTHR46797">
    <property type="entry name" value="HTH-TYPE TRANSCRIPTIONAL REGULATOR"/>
    <property type="match status" value="1"/>
</dbReference>
<dbReference type="RefSeq" id="WP_094884631.1">
    <property type="nucleotide sequence ID" value="NZ_NPMS01000002.1"/>
</dbReference>
<organism evidence="3 4">
    <name type="scientific">Virgibacillus indicus</name>
    <dbReference type="NCBI Taxonomy" id="2024554"/>
    <lineage>
        <taxon>Bacteria</taxon>
        <taxon>Bacillati</taxon>
        <taxon>Bacillota</taxon>
        <taxon>Bacilli</taxon>
        <taxon>Bacillales</taxon>
        <taxon>Bacillaceae</taxon>
        <taxon>Virgibacillus</taxon>
    </lineage>
</organism>
<dbReference type="Gene3D" id="1.10.260.40">
    <property type="entry name" value="lambda repressor-like DNA-binding domains"/>
    <property type="match status" value="1"/>
</dbReference>
<sequence>MIGNNIQQIRKRKGLTLSECAERANISKSYLSNIERNLNQNPSIQIMEKIANVLDVDLRTLIGTTPSNQHLDNEWMDFIKELKKSGVEKGQLKEYKTVIEFARWQKEKDNSS</sequence>
<gene>
    <name evidence="3" type="ORF">CIL03_06085</name>
</gene>
<dbReference type="InterPro" id="IPR001387">
    <property type="entry name" value="Cro/C1-type_HTH"/>
</dbReference>
<evidence type="ECO:0000313" key="4">
    <source>
        <dbReference type="Proteomes" id="UP000216498"/>
    </source>
</evidence>
<accession>A0A265NCU5</accession>
<evidence type="ECO:0000313" key="3">
    <source>
        <dbReference type="EMBL" id="OZU89284.1"/>
    </source>
</evidence>
<keyword evidence="4" id="KW-1185">Reference proteome</keyword>
<dbReference type="Proteomes" id="UP000216498">
    <property type="component" value="Unassembled WGS sequence"/>
</dbReference>
<dbReference type="GO" id="GO:0046983">
    <property type="term" value="F:protein dimerization activity"/>
    <property type="evidence" value="ECO:0007669"/>
    <property type="project" value="InterPro"/>
</dbReference>
<dbReference type="SUPFAM" id="SSF47406">
    <property type="entry name" value="SinR repressor dimerisation domain-like"/>
    <property type="match status" value="1"/>
</dbReference>
<dbReference type="PANTHER" id="PTHR46797:SF1">
    <property type="entry name" value="METHYLPHOSPHONATE SYNTHASE"/>
    <property type="match status" value="1"/>
</dbReference>
<dbReference type="GO" id="GO:0003677">
    <property type="term" value="F:DNA binding"/>
    <property type="evidence" value="ECO:0007669"/>
    <property type="project" value="UniProtKB-KW"/>
</dbReference>
<comment type="caution">
    <text evidence="3">The sequence shown here is derived from an EMBL/GenBank/DDBJ whole genome shotgun (WGS) entry which is preliminary data.</text>
</comment>
<dbReference type="SMART" id="SM00530">
    <property type="entry name" value="HTH_XRE"/>
    <property type="match status" value="1"/>
</dbReference>
<dbReference type="PROSITE" id="PS50943">
    <property type="entry name" value="HTH_CROC1"/>
    <property type="match status" value="1"/>
</dbReference>
<dbReference type="GO" id="GO:0005829">
    <property type="term" value="C:cytosol"/>
    <property type="evidence" value="ECO:0007669"/>
    <property type="project" value="TreeGrafter"/>
</dbReference>
<protein>
    <submittedName>
        <fullName evidence="3">Transcriptional regulator</fullName>
    </submittedName>
</protein>
<evidence type="ECO:0000256" key="1">
    <source>
        <dbReference type="ARBA" id="ARBA00023125"/>
    </source>
</evidence>
<dbReference type="Pfam" id="PF01381">
    <property type="entry name" value="HTH_3"/>
    <property type="match status" value="1"/>
</dbReference>
<proteinExistence type="predicted"/>
<dbReference type="CDD" id="cd00093">
    <property type="entry name" value="HTH_XRE"/>
    <property type="match status" value="1"/>
</dbReference>
<dbReference type="GO" id="GO:0003700">
    <property type="term" value="F:DNA-binding transcription factor activity"/>
    <property type="evidence" value="ECO:0007669"/>
    <property type="project" value="TreeGrafter"/>
</dbReference>
<evidence type="ECO:0000259" key="2">
    <source>
        <dbReference type="PROSITE" id="PS50943"/>
    </source>
</evidence>
<name>A0A265NCU5_9BACI</name>
<dbReference type="OrthoDB" id="1859224at2"/>
<feature type="domain" description="HTH cro/C1-type" evidence="2">
    <location>
        <begin position="6"/>
        <end position="61"/>
    </location>
</feature>
<dbReference type="AlphaFoldDB" id="A0A265NCU5"/>
<keyword evidence="1" id="KW-0238">DNA-binding</keyword>
<dbReference type="InterPro" id="IPR036281">
    <property type="entry name" value="SinR/SinI_dimer_dom_sf"/>
</dbReference>
<reference evidence="3 4" key="1">
    <citation type="submission" date="2017-08" db="EMBL/GenBank/DDBJ databases">
        <title>Virgibacillus indicus sp. nov. and Virgibacillus profoundi sp. nov, two moderately halophilic bacteria isolated from marine sediment by using the Microfluidic Streak Plate.</title>
        <authorList>
            <person name="Xu B."/>
            <person name="Hu B."/>
            <person name="Wang J."/>
            <person name="Zhu Y."/>
            <person name="Huang L."/>
            <person name="Du W."/>
            <person name="Huang Y."/>
        </authorList>
    </citation>
    <scope>NUCLEOTIDE SEQUENCE [LARGE SCALE GENOMIC DNA]</scope>
    <source>
        <strain evidence="3 4">IO3-P2-C2</strain>
    </source>
</reference>
<dbReference type="EMBL" id="NPMS01000002">
    <property type="protein sequence ID" value="OZU89284.1"/>
    <property type="molecule type" value="Genomic_DNA"/>
</dbReference>
<dbReference type="InterPro" id="IPR010982">
    <property type="entry name" value="Lambda_DNA-bd_dom_sf"/>
</dbReference>
<dbReference type="InterPro" id="IPR050807">
    <property type="entry name" value="TransReg_Diox_bact_type"/>
</dbReference>
<dbReference type="SUPFAM" id="SSF47413">
    <property type="entry name" value="lambda repressor-like DNA-binding domains"/>
    <property type="match status" value="1"/>
</dbReference>